<organism evidence="3 4">
    <name type="scientific">Methanohalophilus euhalobius</name>
    <dbReference type="NCBI Taxonomy" id="51203"/>
    <lineage>
        <taxon>Archaea</taxon>
        <taxon>Methanobacteriati</taxon>
        <taxon>Methanobacteriota</taxon>
        <taxon>Stenosarchaea group</taxon>
        <taxon>Methanomicrobia</taxon>
        <taxon>Methanosarcinales</taxon>
        <taxon>Methanosarcinaceae</taxon>
        <taxon>Methanohalophilus</taxon>
    </lineage>
</organism>
<reference evidence="4" key="1">
    <citation type="submission" date="2017-09" db="EMBL/GenBank/DDBJ databases">
        <authorList>
            <person name="Varghese N."/>
            <person name="Submissions S."/>
        </authorList>
    </citation>
    <scope>NUCLEOTIDE SEQUENCE [LARGE SCALE GENOMIC DNA]</scope>
    <source>
        <strain evidence="4">WG-1MB</strain>
    </source>
</reference>
<protein>
    <submittedName>
        <fullName evidence="2">Transglutaminase superfamily protein</fullName>
    </submittedName>
    <submittedName>
        <fullName evidence="3">Transglutaminase-like superfamily protein</fullName>
    </submittedName>
</protein>
<evidence type="ECO:0000313" key="3">
    <source>
        <dbReference type="EMBL" id="SNY20960.1"/>
    </source>
</evidence>
<proteinExistence type="predicted"/>
<reference evidence="3" key="2">
    <citation type="submission" date="2017-09" db="EMBL/GenBank/DDBJ databases">
        <authorList>
            <person name="Ehlers B."/>
            <person name="Leendertz F.H."/>
        </authorList>
    </citation>
    <scope>NUCLEOTIDE SEQUENCE [LARGE SCALE GENOMIC DNA]</scope>
    <source>
        <strain evidence="3">WG-1MB</strain>
    </source>
</reference>
<dbReference type="EMBL" id="OBDR01000012">
    <property type="protein sequence ID" value="SNY20960.1"/>
    <property type="molecule type" value="Genomic_DNA"/>
</dbReference>
<dbReference type="SMART" id="SM00460">
    <property type="entry name" value="TGc"/>
    <property type="match status" value="1"/>
</dbReference>
<dbReference type="SUPFAM" id="SSF54001">
    <property type="entry name" value="Cysteine proteinases"/>
    <property type="match status" value="1"/>
</dbReference>
<gene>
    <name evidence="2" type="ORF">B0H22_10785</name>
    <name evidence="3" type="ORF">SAMN06295989_11227</name>
</gene>
<dbReference type="PANTHER" id="PTHR33490:SF3">
    <property type="entry name" value="CONSERVED INTEGRAL MEMBRANE PROTEIN"/>
    <property type="match status" value="1"/>
</dbReference>
<dbReference type="AlphaFoldDB" id="A0A285GBK7"/>
<dbReference type="Proteomes" id="UP000217726">
    <property type="component" value="Unassembled WGS sequence"/>
</dbReference>
<dbReference type="EMBL" id="PVBU01000007">
    <property type="protein sequence ID" value="PQV42309.1"/>
    <property type="molecule type" value="Genomic_DNA"/>
</dbReference>
<accession>A0A285GBK7</accession>
<dbReference type="Gene3D" id="3.10.620.30">
    <property type="match status" value="1"/>
</dbReference>
<name>A0A285GBK7_9EURY</name>
<keyword evidence="4" id="KW-1185">Reference proteome</keyword>
<dbReference type="Pfam" id="PF01841">
    <property type="entry name" value="Transglut_core"/>
    <property type="match status" value="1"/>
</dbReference>
<evidence type="ECO:0000313" key="4">
    <source>
        <dbReference type="Proteomes" id="UP000217726"/>
    </source>
</evidence>
<dbReference type="PANTHER" id="PTHR33490">
    <property type="entry name" value="BLR5614 PROTEIN-RELATED"/>
    <property type="match status" value="1"/>
</dbReference>
<dbReference type="Proteomes" id="UP000251060">
    <property type="component" value="Unassembled WGS sequence"/>
</dbReference>
<evidence type="ECO:0000259" key="1">
    <source>
        <dbReference type="SMART" id="SM00460"/>
    </source>
</evidence>
<feature type="domain" description="Transglutaminase-like" evidence="1">
    <location>
        <begin position="65"/>
        <end position="129"/>
    </location>
</feature>
<evidence type="ECO:0000313" key="5">
    <source>
        <dbReference type="Proteomes" id="UP000251060"/>
    </source>
</evidence>
<reference evidence="2 5" key="3">
    <citation type="submission" date="2018-02" db="EMBL/GenBank/DDBJ databases">
        <title>Subsurface microbial communities from deep shales in Ohio and West Virginia, USA.</title>
        <authorList>
            <person name="Wrighton K."/>
        </authorList>
    </citation>
    <scope>NUCLEOTIDE SEQUENCE [LARGE SCALE GENOMIC DNA]</scope>
    <source>
        <strain evidence="2 5">DSM 10369</strain>
    </source>
</reference>
<dbReference type="InterPro" id="IPR002931">
    <property type="entry name" value="Transglutaminase-like"/>
</dbReference>
<evidence type="ECO:0000313" key="2">
    <source>
        <dbReference type="EMBL" id="PQV42309.1"/>
    </source>
</evidence>
<sequence length="136" mass="15726">MQDYLRVTEIIDWNHPEVLKRQRSLQLIILDSVEISRHCFEWVRDEILHNNDYKMNPVTLKASEVLEHGTGYCYAKSHLMAAFLRANSIPCGICYQRLSRDDNGEPFCLHTLNAVYLPSGGWYRIDARGNKEGVDA</sequence>
<dbReference type="InterPro" id="IPR038765">
    <property type="entry name" value="Papain-like_cys_pep_sf"/>
</dbReference>